<evidence type="ECO:0000313" key="2">
    <source>
        <dbReference type="Proteomes" id="UP000615755"/>
    </source>
</evidence>
<comment type="caution">
    <text evidence="1">The sequence shown here is derived from an EMBL/GenBank/DDBJ whole genome shotgun (WGS) entry which is preliminary data.</text>
</comment>
<dbReference type="Proteomes" id="UP000615755">
    <property type="component" value="Unassembled WGS sequence"/>
</dbReference>
<sequence length="62" mass="6795">MGGAMNSIINNNIITSRFVRVNGVMKKVRINGADDAFEAALKVRNGRKKQIEQELLVHGLTG</sequence>
<gene>
    <name evidence="1" type="ORF">PAUR_a0989</name>
</gene>
<name>A0ABR9E9E4_9GAMM</name>
<dbReference type="EMBL" id="AQGV01000012">
    <property type="protein sequence ID" value="MBE0367602.1"/>
    <property type="molecule type" value="Genomic_DNA"/>
</dbReference>
<reference evidence="1 2" key="1">
    <citation type="submission" date="2015-03" db="EMBL/GenBank/DDBJ databases">
        <title>Genome sequence of Pseudoalteromonas aurantia.</title>
        <authorList>
            <person name="Xie B.-B."/>
            <person name="Rong J.-C."/>
            <person name="Qin Q.-L."/>
            <person name="Zhang Y.-Z."/>
        </authorList>
    </citation>
    <scope>NUCLEOTIDE SEQUENCE [LARGE SCALE GENOMIC DNA]</scope>
    <source>
        <strain evidence="1 2">208</strain>
    </source>
</reference>
<evidence type="ECO:0000313" key="1">
    <source>
        <dbReference type="EMBL" id="MBE0367602.1"/>
    </source>
</evidence>
<accession>A0ABR9E9E4</accession>
<protein>
    <submittedName>
        <fullName evidence="1">Uncharacterized protein</fullName>
    </submittedName>
</protein>
<proteinExistence type="predicted"/>
<keyword evidence="2" id="KW-1185">Reference proteome</keyword>
<organism evidence="1 2">
    <name type="scientific">Pseudoalteromonas aurantia 208</name>
    <dbReference type="NCBI Taxonomy" id="1314867"/>
    <lineage>
        <taxon>Bacteria</taxon>
        <taxon>Pseudomonadati</taxon>
        <taxon>Pseudomonadota</taxon>
        <taxon>Gammaproteobacteria</taxon>
        <taxon>Alteromonadales</taxon>
        <taxon>Pseudoalteromonadaceae</taxon>
        <taxon>Pseudoalteromonas</taxon>
    </lineage>
</organism>